<dbReference type="Pfam" id="PF21082">
    <property type="entry name" value="MS_channel_3rd"/>
    <property type="match status" value="1"/>
</dbReference>
<organism evidence="11 12">
    <name type="scientific">Phyllobacterium trifolii</name>
    <dbReference type="NCBI Taxonomy" id="300193"/>
    <lineage>
        <taxon>Bacteria</taxon>
        <taxon>Pseudomonadati</taxon>
        <taxon>Pseudomonadota</taxon>
        <taxon>Alphaproteobacteria</taxon>
        <taxon>Hyphomicrobiales</taxon>
        <taxon>Phyllobacteriaceae</taxon>
        <taxon>Phyllobacterium</taxon>
    </lineage>
</organism>
<feature type="transmembrane region" description="Helical" evidence="7">
    <location>
        <begin position="97"/>
        <end position="127"/>
    </location>
</feature>
<evidence type="ECO:0000259" key="10">
    <source>
        <dbReference type="Pfam" id="PF21088"/>
    </source>
</evidence>
<dbReference type="Gene3D" id="1.10.287.1260">
    <property type="match status" value="1"/>
</dbReference>
<accession>A0A839U899</accession>
<comment type="caution">
    <text evidence="11">The sequence shown here is derived from an EMBL/GenBank/DDBJ whole genome shotgun (WGS) entry which is preliminary data.</text>
</comment>
<dbReference type="SUPFAM" id="SSF50182">
    <property type="entry name" value="Sm-like ribonucleoproteins"/>
    <property type="match status" value="1"/>
</dbReference>
<comment type="subcellular location">
    <subcellularLocation>
        <location evidence="7">Cell inner membrane</location>
        <topology evidence="7">Multi-pass membrane protein</topology>
    </subcellularLocation>
    <subcellularLocation>
        <location evidence="1">Cell membrane</location>
        <topology evidence="1">Multi-pass membrane protein</topology>
    </subcellularLocation>
</comment>
<dbReference type="AlphaFoldDB" id="A0A839U899"/>
<keyword evidence="6 7" id="KW-0472">Membrane</keyword>
<dbReference type="PANTHER" id="PTHR30221:SF1">
    <property type="entry name" value="SMALL-CONDUCTANCE MECHANOSENSITIVE CHANNEL"/>
    <property type="match status" value="1"/>
</dbReference>
<dbReference type="SUPFAM" id="SSF82689">
    <property type="entry name" value="Mechanosensitive channel protein MscS (YggB), C-terminal domain"/>
    <property type="match status" value="1"/>
</dbReference>
<keyword evidence="4 7" id="KW-0812">Transmembrane</keyword>
<dbReference type="Pfam" id="PF21088">
    <property type="entry name" value="MS_channel_1st"/>
    <property type="match status" value="1"/>
</dbReference>
<keyword evidence="7" id="KW-0997">Cell inner membrane</keyword>
<dbReference type="Gene3D" id="3.30.70.100">
    <property type="match status" value="1"/>
</dbReference>
<keyword evidence="12" id="KW-1185">Reference proteome</keyword>
<evidence type="ECO:0000256" key="4">
    <source>
        <dbReference type="ARBA" id="ARBA00022692"/>
    </source>
</evidence>
<dbReference type="Pfam" id="PF00924">
    <property type="entry name" value="MS_channel_2nd"/>
    <property type="match status" value="1"/>
</dbReference>
<feature type="transmembrane region" description="Helical" evidence="7">
    <location>
        <begin position="21"/>
        <end position="43"/>
    </location>
</feature>
<dbReference type="InterPro" id="IPR006685">
    <property type="entry name" value="MscS_channel_2nd"/>
</dbReference>
<dbReference type="InterPro" id="IPR011014">
    <property type="entry name" value="MscS_channel_TM-2"/>
</dbReference>
<feature type="domain" description="Mechanosensitive ion channel MscS" evidence="8">
    <location>
        <begin position="114"/>
        <end position="180"/>
    </location>
</feature>
<dbReference type="InterPro" id="IPR023408">
    <property type="entry name" value="MscS_beta-dom_sf"/>
</dbReference>
<reference evidence="11 12" key="1">
    <citation type="submission" date="2020-08" db="EMBL/GenBank/DDBJ databases">
        <title>Genomic Encyclopedia of Type Strains, Phase III (KMG-III): the genomes of soil and plant-associated and newly described type strains.</title>
        <authorList>
            <person name="Whitman W."/>
        </authorList>
    </citation>
    <scope>NUCLEOTIDE SEQUENCE [LARGE SCALE GENOMIC DNA]</scope>
    <source>
        <strain evidence="11 12">CECT 7015</strain>
    </source>
</reference>
<evidence type="ECO:0000259" key="8">
    <source>
        <dbReference type="Pfam" id="PF00924"/>
    </source>
</evidence>
<dbReference type="Proteomes" id="UP000554520">
    <property type="component" value="Unassembled WGS sequence"/>
</dbReference>
<dbReference type="InterPro" id="IPR045275">
    <property type="entry name" value="MscS_archaea/bacteria_type"/>
</dbReference>
<sequence length="269" mass="28816">MELDPQNAFSAIQTGIREASALVVAYAFSVIGAVLLLIIGFVVAGLVERWVYAGLGQVGGFDLTLRRFFSKIARYVVLGLVVVMVLGQFGIQTASVIAAIGAVGLAIGLALQGTLQNIAAGIMLLALRPLRIGEYVEVGSISGTVEEIGLFATRLRAADGIYILAPNSTLWTLPVKNFTRNGIRRNDITIAVSNEDDLDQVQKSLIELTETDKRVKKDPAPSAFVAELGDATAAITLRYWTSVNEYQSAKADLNKSVRTTMAAKAESNR</sequence>
<evidence type="ECO:0000256" key="2">
    <source>
        <dbReference type="ARBA" id="ARBA00008017"/>
    </source>
</evidence>
<dbReference type="SUPFAM" id="SSF82861">
    <property type="entry name" value="Mechanosensitive channel protein MscS (YggB), transmembrane region"/>
    <property type="match status" value="1"/>
</dbReference>
<evidence type="ECO:0000256" key="5">
    <source>
        <dbReference type="ARBA" id="ARBA00022989"/>
    </source>
</evidence>
<evidence type="ECO:0000313" key="11">
    <source>
        <dbReference type="EMBL" id="MBB3147346.1"/>
    </source>
</evidence>
<dbReference type="GO" id="GO:0008381">
    <property type="term" value="F:mechanosensitive monoatomic ion channel activity"/>
    <property type="evidence" value="ECO:0007669"/>
    <property type="project" value="InterPro"/>
</dbReference>
<dbReference type="PANTHER" id="PTHR30221">
    <property type="entry name" value="SMALL-CONDUCTANCE MECHANOSENSITIVE CHANNEL"/>
    <property type="match status" value="1"/>
</dbReference>
<keyword evidence="7" id="KW-0813">Transport</keyword>
<dbReference type="Gene3D" id="2.30.30.60">
    <property type="match status" value="1"/>
</dbReference>
<keyword evidence="5 7" id="KW-1133">Transmembrane helix</keyword>
<protein>
    <recommendedName>
        <fullName evidence="7">Small-conductance mechanosensitive channel</fullName>
    </recommendedName>
</protein>
<dbReference type="InterPro" id="IPR049142">
    <property type="entry name" value="MS_channel_1st"/>
</dbReference>
<comment type="subunit">
    <text evidence="7">Homoheptamer.</text>
</comment>
<evidence type="ECO:0000313" key="12">
    <source>
        <dbReference type="Proteomes" id="UP000554520"/>
    </source>
</evidence>
<evidence type="ECO:0000256" key="1">
    <source>
        <dbReference type="ARBA" id="ARBA00004651"/>
    </source>
</evidence>
<proteinExistence type="inferred from homology"/>
<comment type="similarity">
    <text evidence="2 7">Belongs to the MscS (TC 1.A.23) family.</text>
</comment>
<evidence type="ECO:0000259" key="9">
    <source>
        <dbReference type="Pfam" id="PF21082"/>
    </source>
</evidence>
<keyword evidence="3" id="KW-1003">Cell membrane</keyword>
<name>A0A839U899_9HYPH</name>
<evidence type="ECO:0000256" key="7">
    <source>
        <dbReference type="RuleBase" id="RU369025"/>
    </source>
</evidence>
<feature type="domain" description="Mechanosensitive ion channel MscS C-terminal" evidence="9">
    <location>
        <begin position="188"/>
        <end position="258"/>
    </location>
</feature>
<gene>
    <name evidence="11" type="ORF">FHS21_003766</name>
</gene>
<evidence type="ECO:0000256" key="3">
    <source>
        <dbReference type="ARBA" id="ARBA00022475"/>
    </source>
</evidence>
<keyword evidence="7" id="KW-0407">Ion channel</keyword>
<dbReference type="InterPro" id="IPR010920">
    <property type="entry name" value="LSM_dom_sf"/>
</dbReference>
<dbReference type="InterPro" id="IPR011066">
    <property type="entry name" value="MscS_channel_C_sf"/>
</dbReference>
<feature type="domain" description="Mechanosensitive ion channel transmembrane helices 2/3" evidence="10">
    <location>
        <begin position="71"/>
        <end position="112"/>
    </location>
</feature>
<dbReference type="InterPro" id="IPR049278">
    <property type="entry name" value="MS_channel_C"/>
</dbReference>
<dbReference type="RefSeq" id="WP_183663534.1">
    <property type="nucleotide sequence ID" value="NZ_JACHXN010000012.1"/>
</dbReference>
<comment type="caution">
    <text evidence="7">Lacks conserved residue(s) required for the propagation of feature annotation.</text>
</comment>
<evidence type="ECO:0000256" key="6">
    <source>
        <dbReference type="ARBA" id="ARBA00023136"/>
    </source>
</evidence>
<dbReference type="EMBL" id="JACHXN010000012">
    <property type="protein sequence ID" value="MBB3147346.1"/>
    <property type="molecule type" value="Genomic_DNA"/>
</dbReference>
<feature type="transmembrane region" description="Helical" evidence="7">
    <location>
        <begin position="72"/>
        <end position="91"/>
    </location>
</feature>
<dbReference type="GO" id="GO:0005886">
    <property type="term" value="C:plasma membrane"/>
    <property type="evidence" value="ECO:0007669"/>
    <property type="project" value="UniProtKB-SubCell"/>
</dbReference>
<keyword evidence="7" id="KW-0406">Ion transport</keyword>
<comment type="function">
    <text evidence="7">Mechanosensitive channel that participates in the regulation of osmotic pressure changes within the cell, opening in response to stretch forces in the membrane lipid bilayer, without the need for other proteins. Contributes to normal resistance to hypoosmotic shock. Forms an ion channel of 1.0 nanosiemens conductance with a slight preference for anions.</text>
</comment>